<sequence>MPPPTPSTTSSPPSAASTRAPASSTWPSSADSMLSDGADRDHVGRFLCALTRSDTSAAPTPPSPRDPGASPPSFLPHQRAPDCHSDTR</sequence>
<reference evidence="2" key="2">
    <citation type="submission" date="2023-04" db="EMBL/GenBank/DDBJ databases">
        <authorList>
            <person name="Bruccoleri R.E."/>
            <person name="Oakeley E.J."/>
            <person name="Faust A.-M."/>
            <person name="Dessus-Babus S."/>
            <person name="Altorfer M."/>
            <person name="Burckhardt D."/>
            <person name="Oertli M."/>
            <person name="Naumann U."/>
            <person name="Petersen F."/>
            <person name="Wong J."/>
        </authorList>
    </citation>
    <scope>NUCLEOTIDE SEQUENCE</scope>
    <source>
        <strain evidence="2">GSM-AAB239-AS_SAM_17_03QT</strain>
        <tissue evidence="2">Leaf</tissue>
    </source>
</reference>
<comment type="caution">
    <text evidence="2">The sequence shown here is derived from an EMBL/GenBank/DDBJ whole genome shotgun (WGS) entry which is preliminary data.</text>
</comment>
<dbReference type="Proteomes" id="UP001140949">
    <property type="component" value="Unassembled WGS sequence"/>
</dbReference>
<proteinExistence type="predicted"/>
<organism evidence="2 3">
    <name type="scientific">Iris pallida</name>
    <name type="common">Sweet iris</name>
    <dbReference type="NCBI Taxonomy" id="29817"/>
    <lineage>
        <taxon>Eukaryota</taxon>
        <taxon>Viridiplantae</taxon>
        <taxon>Streptophyta</taxon>
        <taxon>Embryophyta</taxon>
        <taxon>Tracheophyta</taxon>
        <taxon>Spermatophyta</taxon>
        <taxon>Magnoliopsida</taxon>
        <taxon>Liliopsida</taxon>
        <taxon>Asparagales</taxon>
        <taxon>Iridaceae</taxon>
        <taxon>Iridoideae</taxon>
        <taxon>Irideae</taxon>
        <taxon>Iris</taxon>
    </lineage>
</organism>
<name>A0AAX6HI21_IRIPA</name>
<evidence type="ECO:0000256" key="1">
    <source>
        <dbReference type="SAM" id="MobiDB-lite"/>
    </source>
</evidence>
<reference evidence="2" key="1">
    <citation type="journal article" date="2023" name="GigaByte">
        <title>Genome assembly of the bearded iris, Iris pallida Lam.</title>
        <authorList>
            <person name="Bruccoleri R.E."/>
            <person name="Oakeley E.J."/>
            <person name="Faust A.M.E."/>
            <person name="Altorfer M."/>
            <person name="Dessus-Babus S."/>
            <person name="Burckhardt D."/>
            <person name="Oertli M."/>
            <person name="Naumann U."/>
            <person name="Petersen F."/>
            <person name="Wong J."/>
        </authorList>
    </citation>
    <scope>NUCLEOTIDE SEQUENCE</scope>
    <source>
        <strain evidence="2">GSM-AAB239-AS_SAM_17_03QT</strain>
    </source>
</reference>
<dbReference type="EMBL" id="JANAVB010009596">
    <property type="protein sequence ID" value="KAJ6840174.1"/>
    <property type="molecule type" value="Genomic_DNA"/>
</dbReference>
<feature type="compositionally biased region" description="Low complexity" evidence="1">
    <location>
        <begin position="7"/>
        <end position="30"/>
    </location>
</feature>
<keyword evidence="3" id="KW-1185">Reference proteome</keyword>
<feature type="compositionally biased region" description="Basic and acidic residues" evidence="1">
    <location>
        <begin position="79"/>
        <end position="88"/>
    </location>
</feature>
<protein>
    <submittedName>
        <fullName evidence="2">Peroxisomal membrane protein 2</fullName>
    </submittedName>
</protein>
<accession>A0AAX6HI21</accession>
<evidence type="ECO:0000313" key="2">
    <source>
        <dbReference type="EMBL" id="KAJ6840174.1"/>
    </source>
</evidence>
<dbReference type="AlphaFoldDB" id="A0AAX6HI21"/>
<gene>
    <name evidence="2" type="ORF">M6B38_313050</name>
</gene>
<feature type="region of interest" description="Disordered" evidence="1">
    <location>
        <begin position="1"/>
        <end position="88"/>
    </location>
</feature>
<evidence type="ECO:0000313" key="3">
    <source>
        <dbReference type="Proteomes" id="UP001140949"/>
    </source>
</evidence>
<feature type="compositionally biased region" description="Pro residues" evidence="1">
    <location>
        <begin position="59"/>
        <end position="74"/>
    </location>
</feature>